<keyword evidence="2" id="KW-1185">Reference proteome</keyword>
<evidence type="ECO:0000313" key="1">
    <source>
        <dbReference type="EMBL" id="RDE04245.1"/>
    </source>
</evidence>
<organism evidence="1 2">
    <name type="scientific">Sphingomonas aracearum</name>
    <dbReference type="NCBI Taxonomy" id="2283317"/>
    <lineage>
        <taxon>Bacteria</taxon>
        <taxon>Pseudomonadati</taxon>
        <taxon>Pseudomonadota</taxon>
        <taxon>Alphaproteobacteria</taxon>
        <taxon>Sphingomonadales</taxon>
        <taxon>Sphingomonadaceae</taxon>
        <taxon>Sphingomonas</taxon>
    </lineage>
</organism>
<comment type="caution">
    <text evidence="1">The sequence shown here is derived from an EMBL/GenBank/DDBJ whole genome shotgun (WGS) entry which is preliminary data.</text>
</comment>
<proteinExistence type="predicted"/>
<dbReference type="Proteomes" id="UP000253918">
    <property type="component" value="Unassembled WGS sequence"/>
</dbReference>
<sequence length="221" mass="24331">MRLLVIAALAVAGCQAASDDSQKNAVEQAPKRPWRKLPDGSWGWLEASPSEKFANEQAERCWPSKGRWDCLSASTLVQVGDIEPPTVFASRYIKARYTDPAIGIGDDAVRGGYSCQFINGKMIRESIFQNGEGGASHSLQTNDVLVGQQSGGAVWSPDFVVRYMRENKIEPTLRYVDCLHVTTMVVENSLATINTTSLAYGMMTGRDDAMLYDMDGRKEEP</sequence>
<protein>
    <submittedName>
        <fullName evidence="1">Uncharacterized protein</fullName>
    </submittedName>
</protein>
<dbReference type="AlphaFoldDB" id="A0A369VRE8"/>
<evidence type="ECO:0000313" key="2">
    <source>
        <dbReference type="Proteomes" id="UP000253918"/>
    </source>
</evidence>
<gene>
    <name evidence="1" type="ORF">DVW87_16550</name>
</gene>
<dbReference type="EMBL" id="QQNB01000005">
    <property type="protein sequence ID" value="RDE04245.1"/>
    <property type="molecule type" value="Genomic_DNA"/>
</dbReference>
<name>A0A369VRE8_9SPHN</name>
<reference evidence="1 2" key="1">
    <citation type="submission" date="2018-07" db="EMBL/GenBank/DDBJ databases">
        <title>a novel species of Sphingomonas isolated from the rhizosphere soil of Araceae plant.</title>
        <authorList>
            <person name="Zhiyong W."/>
            <person name="Qinglan Z."/>
            <person name="Zhiwei F."/>
            <person name="Ding X."/>
            <person name="Gejiao W."/>
            <person name="Shixue Z."/>
        </authorList>
    </citation>
    <scope>NUCLEOTIDE SEQUENCE [LARGE SCALE GENOMIC DNA]</scope>
    <source>
        <strain evidence="1 2">WZY 27</strain>
    </source>
</reference>
<accession>A0A369VRE8</accession>
<dbReference type="OrthoDB" id="7605036at2"/>
<dbReference type="RefSeq" id="WP_064311168.1">
    <property type="nucleotide sequence ID" value="NZ_QQNB01000005.1"/>
</dbReference>